<dbReference type="PROSITE" id="PS51257">
    <property type="entry name" value="PROKAR_LIPOPROTEIN"/>
    <property type="match status" value="1"/>
</dbReference>
<evidence type="ECO:0000256" key="1">
    <source>
        <dbReference type="SAM" id="SignalP"/>
    </source>
</evidence>
<keyword evidence="1" id="KW-0732">Signal</keyword>
<comment type="caution">
    <text evidence="2">The sequence shown here is derived from an EMBL/GenBank/DDBJ whole genome shotgun (WGS) entry which is preliminary data.</text>
</comment>
<dbReference type="EMBL" id="DYYG01000042">
    <property type="protein sequence ID" value="HJE24842.1"/>
    <property type="molecule type" value="Genomic_DNA"/>
</dbReference>
<organism evidence="2 3">
    <name type="scientific">Methylorubrum populi</name>
    <dbReference type="NCBI Taxonomy" id="223967"/>
    <lineage>
        <taxon>Bacteria</taxon>
        <taxon>Pseudomonadati</taxon>
        <taxon>Pseudomonadota</taxon>
        <taxon>Alphaproteobacteria</taxon>
        <taxon>Hyphomicrobiales</taxon>
        <taxon>Methylobacteriaceae</taxon>
        <taxon>Methylorubrum</taxon>
    </lineage>
</organism>
<dbReference type="Proteomes" id="UP000742631">
    <property type="component" value="Unassembled WGS sequence"/>
</dbReference>
<protein>
    <recommendedName>
        <fullName evidence="4">Lipoprotein</fullName>
    </recommendedName>
</protein>
<reference evidence="2" key="1">
    <citation type="journal article" date="2021" name="PeerJ">
        <title>Extensive microbial diversity within the chicken gut microbiome revealed by metagenomics and culture.</title>
        <authorList>
            <person name="Gilroy R."/>
            <person name="Ravi A."/>
            <person name="Getino M."/>
            <person name="Pursley I."/>
            <person name="Horton D.L."/>
            <person name="Alikhan N.F."/>
            <person name="Baker D."/>
            <person name="Gharbi K."/>
            <person name="Hall N."/>
            <person name="Watson M."/>
            <person name="Adriaenssens E.M."/>
            <person name="Foster-Nyarko E."/>
            <person name="Jarju S."/>
            <person name="Secka A."/>
            <person name="Antonio M."/>
            <person name="Oren A."/>
            <person name="Chaudhuri R.R."/>
            <person name="La Ragione R."/>
            <person name="Hildebrand F."/>
            <person name="Pallen M.J."/>
        </authorList>
    </citation>
    <scope>NUCLEOTIDE SEQUENCE</scope>
    <source>
        <strain evidence="2">316</strain>
    </source>
</reference>
<accession>A0A921E5D1</accession>
<evidence type="ECO:0000313" key="3">
    <source>
        <dbReference type="Proteomes" id="UP000742631"/>
    </source>
</evidence>
<gene>
    <name evidence="2" type="ORF">K8W01_14400</name>
</gene>
<feature type="chain" id="PRO_5037770522" description="Lipoprotein" evidence="1">
    <location>
        <begin position="26"/>
        <end position="110"/>
    </location>
</feature>
<dbReference type="AlphaFoldDB" id="A0A921E5D1"/>
<feature type="signal peptide" evidence="1">
    <location>
        <begin position="1"/>
        <end position="25"/>
    </location>
</feature>
<evidence type="ECO:0008006" key="4">
    <source>
        <dbReference type="Google" id="ProtNLM"/>
    </source>
</evidence>
<sequence>MSAPLSRAVLIAALGCSLAACQSSAPPPVTPVAAAPAPALAPLPAGSGCGPSVARTQAIVAADVRTGDLSEAVGKRFGADLDKAAQACAAGREGEATSLLAAAKARYGYR</sequence>
<proteinExistence type="predicted"/>
<evidence type="ECO:0000313" key="2">
    <source>
        <dbReference type="EMBL" id="HJE24842.1"/>
    </source>
</evidence>
<name>A0A921E5D1_9HYPH</name>
<reference evidence="2" key="2">
    <citation type="submission" date="2021-09" db="EMBL/GenBank/DDBJ databases">
        <authorList>
            <person name="Gilroy R."/>
        </authorList>
    </citation>
    <scope>NUCLEOTIDE SEQUENCE</scope>
    <source>
        <strain evidence="2">316</strain>
    </source>
</reference>